<organism evidence="1 2">
    <name type="scientific">Mucilaginibacter paludis DSM 18603</name>
    <dbReference type="NCBI Taxonomy" id="714943"/>
    <lineage>
        <taxon>Bacteria</taxon>
        <taxon>Pseudomonadati</taxon>
        <taxon>Bacteroidota</taxon>
        <taxon>Sphingobacteriia</taxon>
        <taxon>Sphingobacteriales</taxon>
        <taxon>Sphingobacteriaceae</taxon>
        <taxon>Mucilaginibacter</taxon>
    </lineage>
</organism>
<dbReference type="Gene3D" id="1.10.238.160">
    <property type="match status" value="1"/>
</dbReference>
<dbReference type="Proteomes" id="UP000002774">
    <property type="component" value="Chromosome"/>
</dbReference>
<dbReference type="PANTHER" id="PTHR36154:SF1">
    <property type="entry name" value="DNA-BINDING TRANSCRIPTIONAL ACTIVATOR ALPA"/>
    <property type="match status" value="1"/>
</dbReference>
<dbReference type="InterPro" id="IPR052931">
    <property type="entry name" value="Prophage_regulatory_activator"/>
</dbReference>
<dbReference type="eggNOG" id="COG3311">
    <property type="taxonomic scope" value="Bacteria"/>
</dbReference>
<dbReference type="PANTHER" id="PTHR36154">
    <property type="entry name" value="DNA-BINDING TRANSCRIPTIONAL ACTIVATOR ALPA"/>
    <property type="match status" value="1"/>
</dbReference>
<protein>
    <submittedName>
        <fullName evidence="1">Phage transcriptional regulator, AlpA</fullName>
    </submittedName>
</protein>
<dbReference type="EMBL" id="CM001403">
    <property type="protein sequence ID" value="EHQ29779.1"/>
    <property type="molecule type" value="Genomic_DNA"/>
</dbReference>
<keyword evidence="2" id="KW-1185">Reference proteome</keyword>
<dbReference type="InterPro" id="IPR010260">
    <property type="entry name" value="AlpA"/>
</dbReference>
<gene>
    <name evidence="1" type="ORF">Mucpa_5710</name>
</gene>
<dbReference type="STRING" id="714943.Mucpa_5710"/>
<reference evidence="1" key="1">
    <citation type="submission" date="2011-09" db="EMBL/GenBank/DDBJ databases">
        <title>The permanent draft genome of Mucilaginibacter paludis DSM 18603.</title>
        <authorList>
            <consortium name="US DOE Joint Genome Institute (JGI-PGF)"/>
            <person name="Lucas S."/>
            <person name="Han J."/>
            <person name="Lapidus A."/>
            <person name="Bruce D."/>
            <person name="Goodwin L."/>
            <person name="Pitluck S."/>
            <person name="Peters L."/>
            <person name="Kyrpides N."/>
            <person name="Mavromatis K."/>
            <person name="Ivanova N."/>
            <person name="Mikhailova N."/>
            <person name="Held B."/>
            <person name="Detter J.C."/>
            <person name="Tapia R."/>
            <person name="Han C."/>
            <person name="Land M."/>
            <person name="Hauser L."/>
            <person name="Markowitz V."/>
            <person name="Cheng J.-F."/>
            <person name="Hugenholtz P."/>
            <person name="Woyke T."/>
            <person name="Wu D."/>
            <person name="Tindall B."/>
            <person name="Brambilla E."/>
            <person name="Klenk H.-P."/>
            <person name="Eisen J.A."/>
        </authorList>
    </citation>
    <scope>NUCLEOTIDE SEQUENCE [LARGE SCALE GENOMIC DNA]</scope>
    <source>
        <strain evidence="1">DSM 18603</strain>
    </source>
</reference>
<evidence type="ECO:0000313" key="1">
    <source>
        <dbReference type="EMBL" id="EHQ29779.1"/>
    </source>
</evidence>
<dbReference type="HOGENOM" id="CLU_140176_15_3_10"/>
<sequence length="82" mass="9437">MAKRRRRQDSDINQKGKTMHKIMRLPEVIYNTGLARSTIYQKIAAAKFPAPITLGPKSVGWLQSDVQNWIQEKINQTQTNRA</sequence>
<proteinExistence type="predicted"/>
<dbReference type="AlphaFoldDB" id="H1Y3L1"/>
<dbReference type="Pfam" id="PF05930">
    <property type="entry name" value="Phage_AlpA"/>
    <property type="match status" value="1"/>
</dbReference>
<evidence type="ECO:0000313" key="2">
    <source>
        <dbReference type="Proteomes" id="UP000002774"/>
    </source>
</evidence>
<accession>H1Y3L1</accession>
<name>H1Y3L1_9SPHI</name>